<accession>A0A813UGU4</accession>
<proteinExistence type="predicted"/>
<comment type="subcellular location">
    <subcellularLocation>
        <location evidence="1">Nucleus</location>
    </subcellularLocation>
</comment>
<comment type="caution">
    <text evidence="7">The sequence shown here is derived from an EMBL/GenBank/DDBJ whole genome shotgun (WGS) entry which is preliminary data.</text>
</comment>
<dbReference type="AlphaFoldDB" id="A0A813UGU4"/>
<evidence type="ECO:0000256" key="2">
    <source>
        <dbReference type="ARBA" id="ARBA00022574"/>
    </source>
</evidence>
<dbReference type="Gene3D" id="2.130.10.10">
    <property type="entry name" value="YVTN repeat-like/Quinoprotein amine dehydrogenase"/>
    <property type="match status" value="4"/>
</dbReference>
<reference evidence="7" key="1">
    <citation type="submission" date="2021-02" db="EMBL/GenBank/DDBJ databases">
        <authorList>
            <person name="Nowell W R."/>
        </authorList>
    </citation>
    <scope>NUCLEOTIDE SEQUENCE</scope>
</reference>
<keyword evidence="9" id="KW-1185">Reference proteome</keyword>
<dbReference type="PANTHER" id="PTHR19848">
    <property type="entry name" value="WD40 REPEAT PROTEIN"/>
    <property type="match status" value="1"/>
</dbReference>
<feature type="region of interest" description="Disordered" evidence="6">
    <location>
        <begin position="432"/>
        <end position="465"/>
    </location>
</feature>
<organism evidence="7 9">
    <name type="scientific">Didymodactylos carnosus</name>
    <dbReference type="NCBI Taxonomy" id="1234261"/>
    <lineage>
        <taxon>Eukaryota</taxon>
        <taxon>Metazoa</taxon>
        <taxon>Spiralia</taxon>
        <taxon>Gnathifera</taxon>
        <taxon>Rotifera</taxon>
        <taxon>Eurotatoria</taxon>
        <taxon>Bdelloidea</taxon>
        <taxon>Philodinida</taxon>
        <taxon>Philodinidae</taxon>
        <taxon>Didymodactylos</taxon>
    </lineage>
</organism>
<dbReference type="OrthoDB" id="6262491at2759"/>
<dbReference type="GO" id="GO:0000027">
    <property type="term" value="P:ribosomal large subunit assembly"/>
    <property type="evidence" value="ECO:0007669"/>
    <property type="project" value="TreeGrafter"/>
</dbReference>
<dbReference type="Proteomes" id="UP000681722">
    <property type="component" value="Unassembled WGS sequence"/>
</dbReference>
<evidence type="ECO:0000313" key="9">
    <source>
        <dbReference type="Proteomes" id="UP000663829"/>
    </source>
</evidence>
<dbReference type="InterPro" id="IPR015943">
    <property type="entry name" value="WD40/YVTN_repeat-like_dom_sf"/>
</dbReference>
<evidence type="ECO:0000256" key="4">
    <source>
        <dbReference type="ARBA" id="ARBA00023242"/>
    </source>
</evidence>
<gene>
    <name evidence="7" type="ORF">GPM918_LOCUS4817</name>
    <name evidence="8" type="ORF">SRO942_LOCUS4818</name>
</gene>
<dbReference type="InterPro" id="IPR001680">
    <property type="entry name" value="WD40_rpt"/>
</dbReference>
<dbReference type="Proteomes" id="UP000663829">
    <property type="component" value="Unassembled WGS sequence"/>
</dbReference>
<evidence type="ECO:0000313" key="8">
    <source>
        <dbReference type="EMBL" id="CAF3613176.1"/>
    </source>
</evidence>
<name>A0A813UGU4_9BILA</name>
<evidence type="ECO:0000256" key="5">
    <source>
        <dbReference type="PROSITE-ProRule" id="PRU00221"/>
    </source>
</evidence>
<protein>
    <submittedName>
        <fullName evidence="7">Uncharacterized protein</fullName>
    </submittedName>
</protein>
<evidence type="ECO:0000313" key="7">
    <source>
        <dbReference type="EMBL" id="CAF0826347.1"/>
    </source>
</evidence>
<feature type="repeat" description="WD" evidence="5">
    <location>
        <begin position="760"/>
        <end position="792"/>
    </location>
</feature>
<dbReference type="EMBL" id="CAJOBC010000667">
    <property type="protein sequence ID" value="CAF3613176.1"/>
    <property type="molecule type" value="Genomic_DNA"/>
</dbReference>
<dbReference type="PROSITE" id="PS50294">
    <property type="entry name" value="WD_REPEATS_REGION"/>
    <property type="match status" value="1"/>
</dbReference>
<feature type="compositionally biased region" description="Polar residues" evidence="6">
    <location>
        <begin position="435"/>
        <end position="458"/>
    </location>
</feature>
<dbReference type="Pfam" id="PF00400">
    <property type="entry name" value="WD40"/>
    <property type="match status" value="4"/>
</dbReference>
<dbReference type="SMART" id="SM00320">
    <property type="entry name" value="WD40"/>
    <property type="match status" value="11"/>
</dbReference>
<keyword evidence="3" id="KW-0677">Repeat</keyword>
<evidence type="ECO:0000256" key="1">
    <source>
        <dbReference type="ARBA" id="ARBA00004123"/>
    </source>
</evidence>
<dbReference type="GO" id="GO:0005730">
    <property type="term" value="C:nucleolus"/>
    <property type="evidence" value="ECO:0007669"/>
    <property type="project" value="TreeGrafter"/>
</dbReference>
<dbReference type="SUPFAM" id="SSF50978">
    <property type="entry name" value="WD40 repeat-like"/>
    <property type="match status" value="2"/>
</dbReference>
<keyword evidence="2 5" id="KW-0853">WD repeat</keyword>
<evidence type="ECO:0000256" key="6">
    <source>
        <dbReference type="SAM" id="MobiDB-lite"/>
    </source>
</evidence>
<sequence>MALEPYLELKSLQSKVTVLGNNPIKRELVLGFEDGSVQTFDPETGNLVTDCYKHKGWVTGLASLPEAKVFFSTGNDSTLVTYNGEYITSYQKKISRITLLAIGFVVDKLYLGAVAYSICFHSRLKQIIFGIPNGVQFHEYELNTINGRIVKNVPLYVICQHEDLVVGVIMLDKLYSVGYDSKLIIYDCPFGDNPYVHKKLNHAHDAGITCLIAKKDTIDNNNEWLMTGSFDKSVKVWSLDGKVIFKFVDFTQPVTGLTYVHSTKTVWIGQYHFHAFYFKLRISCFLAAGNSYAHVYDPKSGENVSDFIDTCVNMQDTEQRHTYFLVLLRYFPELNVLVASTNLKHCLAWRYNKNGCISCLKVQSPLESVCYTKKIPILMFTGDSEGNVLKWEQTQSNLIIYSSERLLKFEATKAQLMAMVVQATSIGRNKENDEQFNSEQSHLSTSSFQKQNTSNKNSKISERQLPVYHVRNRPTGKMKNREQGVGGYVSQYTHLQKKQSTLNQTAVKSILKTIFVENYDLIIAASEDTNIYVWGYDSEALHALIILRDQLDDTHEGAQVANRVSGFTLRHIFSQHNSLVTSIALIDDVETFGDVFLISAGWDRRICTWNLTHFMLNSIFYNSNATTVEEAEIASPGSILDLAYSPSLKYFAYSTSDQSVYVRKFSTKGYDMDLMYALKSQQDIDITCIRWNYITNQWITGCEDGSIQLWDSAGEFKHTINVRGSVHAITIDYVQKVLLIGAEDTLKVYDMKDYTCLQTNMGHSDIIRDIVFIPERDQYITVSWDKTMRIWNAWSPILLKQQVKIVDPKTQLAQQLWEKLHGFVEQSGVIDDDANTIVEKYFQRQQTFHYNSDEQSRQISSVTK</sequence>
<keyword evidence="4" id="KW-0539">Nucleus</keyword>
<dbReference type="EMBL" id="CAJNOQ010000667">
    <property type="protein sequence ID" value="CAF0826347.1"/>
    <property type="molecule type" value="Genomic_DNA"/>
</dbReference>
<dbReference type="InterPro" id="IPR036322">
    <property type="entry name" value="WD40_repeat_dom_sf"/>
</dbReference>
<evidence type="ECO:0000256" key="3">
    <source>
        <dbReference type="ARBA" id="ARBA00022737"/>
    </source>
</evidence>
<dbReference type="PANTHER" id="PTHR19848:SF0">
    <property type="entry name" value="NOTCHLESS PROTEIN HOMOLOG 1"/>
    <property type="match status" value="1"/>
</dbReference>
<dbReference type="PROSITE" id="PS50082">
    <property type="entry name" value="WD_REPEATS_2"/>
    <property type="match status" value="1"/>
</dbReference>